<organism evidence="1">
    <name type="scientific">Tupanvirus soda lake</name>
    <dbReference type="NCBI Taxonomy" id="2126985"/>
    <lineage>
        <taxon>Viruses</taxon>
        <taxon>Varidnaviria</taxon>
        <taxon>Bamfordvirae</taxon>
        <taxon>Nucleocytoviricota</taxon>
        <taxon>Megaviricetes</taxon>
        <taxon>Imitervirales</taxon>
        <taxon>Mimiviridae</taxon>
        <taxon>Megamimivirinae</taxon>
        <taxon>Tupanvirus</taxon>
        <taxon>Tupanvirus salinum</taxon>
    </lineage>
</organism>
<reference evidence="1" key="2">
    <citation type="journal article" date="2018" name="Nat. Commun.">
        <title>Tailed giant Tupanvirus possesses the most complete translational apparatus of the known virosphere.</title>
        <authorList>
            <person name="Abrahao J."/>
            <person name="Silva L."/>
            <person name="Silva L.S."/>
            <person name="Khalil J.Y.B."/>
            <person name="Rodrigues R."/>
            <person name="Arantes T."/>
            <person name="Assis F."/>
            <person name="Boratto P."/>
            <person name="Andrade M."/>
            <person name="Kroon E.G."/>
            <person name="Ribeiro B."/>
            <person name="Bergier I."/>
            <person name="Seligmann H."/>
            <person name="Ghigo E."/>
            <person name="Colson P."/>
            <person name="Levasseur A."/>
            <person name="Kroemer G."/>
            <person name="Raoult D."/>
            <person name="La Scola B."/>
        </authorList>
    </citation>
    <scope>NUCLEOTIDE SEQUENCE [LARGE SCALE GENOMIC DNA]</scope>
    <source>
        <strain evidence="1">Soda lake</strain>
    </source>
</reference>
<evidence type="ECO:0000313" key="1">
    <source>
        <dbReference type="EMBL" id="QKU35302.1"/>
    </source>
</evidence>
<reference evidence="1" key="1">
    <citation type="submission" date="2017-01" db="EMBL/GenBank/DDBJ databases">
        <authorList>
            <person name="Assis F.L."/>
            <person name="Abrahao J.S."/>
            <person name="Silva L."/>
            <person name="Khalil J.B."/>
            <person name="Rodrigues R."/>
            <person name="Silva L.S."/>
            <person name="Arantes T."/>
            <person name="Boratto P."/>
            <person name="Andrade M."/>
            <person name="Kroon E.G."/>
            <person name="Ribeiro B."/>
            <person name="Bergier I."/>
            <person name="Seligmann H."/>
            <person name="Ghigo E."/>
            <person name="Colson P."/>
            <person name="Levasseur A."/>
            <person name="Raoult D."/>
            <person name="Scola B.L."/>
        </authorList>
    </citation>
    <scope>NUCLEOTIDE SEQUENCE</scope>
    <source>
        <strain evidence="1">Soda lake</strain>
    </source>
</reference>
<dbReference type="GeneID" id="80518725"/>
<sequence>MFKQPCQFNNTNYDSHKIIQCTKCKILTSIAECDSDYINLPCTCGDIKEDILWSFLNNNKIN</sequence>
<dbReference type="EMBL" id="KY523104">
    <property type="protein sequence ID" value="QKU35302.1"/>
    <property type="molecule type" value="Genomic_DNA"/>
</dbReference>
<name>A0A6N1NZD8_9VIRU</name>
<accession>A0A6N1NZD8</accession>
<proteinExistence type="predicted"/>
<protein>
    <submittedName>
        <fullName evidence="1">Putative orfan</fullName>
    </submittedName>
</protein>
<dbReference type="KEGG" id="vg:80518725"/>
<dbReference type="RefSeq" id="YP_010781961.1">
    <property type="nucleotide sequence ID" value="NC_075039.1"/>
</dbReference>